<dbReference type="Gene3D" id="1.10.3470.10">
    <property type="entry name" value="ABC transporter involved in vitamin B12 uptake, BtuC"/>
    <property type="match status" value="1"/>
</dbReference>
<organism evidence="9 10">
    <name type="scientific">Vulcanimicrobium alpinum</name>
    <dbReference type="NCBI Taxonomy" id="3016050"/>
    <lineage>
        <taxon>Bacteria</taxon>
        <taxon>Bacillati</taxon>
        <taxon>Vulcanimicrobiota</taxon>
        <taxon>Vulcanimicrobiia</taxon>
        <taxon>Vulcanimicrobiales</taxon>
        <taxon>Vulcanimicrobiaceae</taxon>
        <taxon>Vulcanimicrobium</taxon>
    </lineage>
</organism>
<dbReference type="InterPro" id="IPR037294">
    <property type="entry name" value="ABC_BtuC-like"/>
</dbReference>
<sequence length="332" mass="33315">MALNLRRALALAALCALVAGAIALGIAAGAVAFDPRAIFAALAHPRAADQVSTVLWALRLPRVLIAALVGAALALSGSLLQGMLRNPLVDPYLTGGSAGAAFSIAVAIAIGMPPPLYGVLAFGVALGTTLGVASLARSGRGLSPERLILAGIAVSSLFAGMTTLVILLAPNASVSLSILAWLGGSLVGHGWSDLGWAALYAAVGAILAASVVPALNAIRVGDVRARSLGVDLERTRWIVLIAASLLTAAAVSVSGVIGFVGLIVPHVVRAFCGADTRWSIPASVPAGAGIVVVADTIARTAAPPLELPIGVLLSLLGVPAFLYIALRRSRIA</sequence>
<evidence type="ECO:0000256" key="6">
    <source>
        <dbReference type="ARBA" id="ARBA00022989"/>
    </source>
</evidence>
<dbReference type="PANTHER" id="PTHR30472:SF25">
    <property type="entry name" value="ABC TRANSPORTER PERMEASE PROTEIN MJ0876-RELATED"/>
    <property type="match status" value="1"/>
</dbReference>
<keyword evidence="3" id="KW-0813">Transport</keyword>
<feature type="transmembrane region" description="Helical" evidence="8">
    <location>
        <begin position="56"/>
        <end position="80"/>
    </location>
</feature>
<dbReference type="Proteomes" id="UP001317532">
    <property type="component" value="Chromosome"/>
</dbReference>
<dbReference type="RefSeq" id="WP_317994779.1">
    <property type="nucleotide sequence ID" value="NZ_AP025523.1"/>
</dbReference>
<dbReference type="PANTHER" id="PTHR30472">
    <property type="entry name" value="FERRIC ENTEROBACTIN TRANSPORT SYSTEM PERMEASE PROTEIN"/>
    <property type="match status" value="1"/>
</dbReference>
<evidence type="ECO:0000313" key="10">
    <source>
        <dbReference type="Proteomes" id="UP001317532"/>
    </source>
</evidence>
<feature type="transmembrane region" description="Helical" evidence="8">
    <location>
        <begin position="237"/>
        <end position="264"/>
    </location>
</feature>
<dbReference type="SUPFAM" id="SSF81345">
    <property type="entry name" value="ABC transporter involved in vitamin B12 uptake, BtuC"/>
    <property type="match status" value="1"/>
</dbReference>
<comment type="similarity">
    <text evidence="2">Belongs to the binding-protein-dependent transport system permease family. FecCD subfamily.</text>
</comment>
<dbReference type="InterPro" id="IPR000522">
    <property type="entry name" value="ABC_transptr_permease_BtuC"/>
</dbReference>
<keyword evidence="10" id="KW-1185">Reference proteome</keyword>
<protein>
    <submittedName>
        <fullName evidence="9">Iron(3+)-hydroxamate import system permease protein FhuB</fullName>
    </submittedName>
</protein>
<keyword evidence="5 8" id="KW-0812">Transmembrane</keyword>
<dbReference type="EMBL" id="AP025523">
    <property type="protein sequence ID" value="BDE07166.1"/>
    <property type="molecule type" value="Genomic_DNA"/>
</dbReference>
<feature type="transmembrane region" description="Helical" evidence="8">
    <location>
        <begin position="307"/>
        <end position="326"/>
    </location>
</feature>
<dbReference type="KEGG" id="vab:WPS_24420"/>
<feature type="transmembrane region" description="Helical" evidence="8">
    <location>
        <begin position="116"/>
        <end position="135"/>
    </location>
</feature>
<evidence type="ECO:0000256" key="8">
    <source>
        <dbReference type="SAM" id="Phobius"/>
    </source>
</evidence>
<dbReference type="GO" id="GO:0005886">
    <property type="term" value="C:plasma membrane"/>
    <property type="evidence" value="ECO:0007669"/>
    <property type="project" value="UniProtKB-SubCell"/>
</dbReference>
<reference evidence="9 10" key="1">
    <citation type="journal article" date="2022" name="ISME Commun">
        <title>Vulcanimicrobium alpinus gen. nov. sp. nov., the first cultivated representative of the candidate phylum 'Eremiobacterota', is a metabolically versatile aerobic anoxygenic phototroph.</title>
        <authorList>
            <person name="Yabe S."/>
            <person name="Muto K."/>
            <person name="Abe K."/>
            <person name="Yokota A."/>
            <person name="Staudigel H."/>
            <person name="Tebo B.M."/>
        </authorList>
    </citation>
    <scope>NUCLEOTIDE SEQUENCE [LARGE SCALE GENOMIC DNA]</scope>
    <source>
        <strain evidence="9 10">WC8-2</strain>
    </source>
</reference>
<dbReference type="CDD" id="cd06550">
    <property type="entry name" value="TM_ABC_iron-siderophores_like"/>
    <property type="match status" value="1"/>
</dbReference>
<comment type="subcellular location">
    <subcellularLocation>
        <location evidence="1">Cell membrane</location>
        <topology evidence="1">Multi-pass membrane protein</topology>
    </subcellularLocation>
</comment>
<evidence type="ECO:0000256" key="4">
    <source>
        <dbReference type="ARBA" id="ARBA00022475"/>
    </source>
</evidence>
<gene>
    <name evidence="9" type="primary">fhuB</name>
    <name evidence="9" type="ORF">WPS_24420</name>
</gene>
<evidence type="ECO:0000256" key="1">
    <source>
        <dbReference type="ARBA" id="ARBA00004651"/>
    </source>
</evidence>
<dbReference type="FunFam" id="1.10.3470.10:FF:000001">
    <property type="entry name" value="Vitamin B12 ABC transporter permease BtuC"/>
    <property type="match status" value="1"/>
</dbReference>
<dbReference type="AlphaFoldDB" id="A0AAN2CAJ4"/>
<name>A0AAN2CAJ4_UNVUL</name>
<evidence type="ECO:0000256" key="3">
    <source>
        <dbReference type="ARBA" id="ARBA00022448"/>
    </source>
</evidence>
<dbReference type="GO" id="GO:0022857">
    <property type="term" value="F:transmembrane transporter activity"/>
    <property type="evidence" value="ECO:0007669"/>
    <property type="project" value="InterPro"/>
</dbReference>
<evidence type="ECO:0000256" key="7">
    <source>
        <dbReference type="ARBA" id="ARBA00023136"/>
    </source>
</evidence>
<dbReference type="GO" id="GO:0033214">
    <property type="term" value="P:siderophore-iron import into cell"/>
    <property type="evidence" value="ECO:0007669"/>
    <property type="project" value="TreeGrafter"/>
</dbReference>
<evidence type="ECO:0000313" key="9">
    <source>
        <dbReference type="EMBL" id="BDE07166.1"/>
    </source>
</evidence>
<evidence type="ECO:0000256" key="2">
    <source>
        <dbReference type="ARBA" id="ARBA00007935"/>
    </source>
</evidence>
<feature type="transmembrane region" description="Helical" evidence="8">
    <location>
        <begin position="194"/>
        <end position="216"/>
    </location>
</feature>
<proteinExistence type="inferred from homology"/>
<evidence type="ECO:0000256" key="5">
    <source>
        <dbReference type="ARBA" id="ARBA00022692"/>
    </source>
</evidence>
<keyword evidence="4" id="KW-1003">Cell membrane</keyword>
<dbReference type="Pfam" id="PF01032">
    <property type="entry name" value="FecCD"/>
    <property type="match status" value="1"/>
</dbReference>
<feature type="transmembrane region" description="Helical" evidence="8">
    <location>
        <begin position="92"/>
        <end position="110"/>
    </location>
</feature>
<keyword evidence="6 8" id="KW-1133">Transmembrane helix</keyword>
<accession>A0AAN2CAJ4</accession>
<keyword evidence="7 8" id="KW-0472">Membrane</keyword>
<feature type="transmembrane region" description="Helical" evidence="8">
    <location>
        <begin position="147"/>
        <end position="169"/>
    </location>
</feature>